<evidence type="ECO:0000256" key="4">
    <source>
        <dbReference type="ARBA" id="ARBA00022989"/>
    </source>
</evidence>
<evidence type="ECO:0000256" key="5">
    <source>
        <dbReference type="ARBA" id="ARBA00023136"/>
    </source>
</evidence>
<dbReference type="Gene3D" id="1.20.144.10">
    <property type="entry name" value="Phosphatidic acid phosphatase type 2/haloperoxidase"/>
    <property type="match status" value="1"/>
</dbReference>
<dbReference type="RefSeq" id="XP_022648656.1">
    <property type="nucleotide sequence ID" value="XM_022792921.1"/>
</dbReference>
<dbReference type="EnsemblMetazoa" id="XM_022792922">
    <property type="protein sequence ID" value="XP_022648657"/>
    <property type="gene ID" value="LOC111245093"/>
</dbReference>
<organism evidence="9 10">
    <name type="scientific">Varroa destructor</name>
    <name type="common">Honeybee mite</name>
    <dbReference type="NCBI Taxonomy" id="109461"/>
    <lineage>
        <taxon>Eukaryota</taxon>
        <taxon>Metazoa</taxon>
        <taxon>Ecdysozoa</taxon>
        <taxon>Arthropoda</taxon>
        <taxon>Chelicerata</taxon>
        <taxon>Arachnida</taxon>
        <taxon>Acari</taxon>
        <taxon>Parasitiformes</taxon>
        <taxon>Mesostigmata</taxon>
        <taxon>Gamasina</taxon>
        <taxon>Dermanyssoidea</taxon>
        <taxon>Varroidae</taxon>
        <taxon>Varroa</taxon>
    </lineage>
</organism>
<evidence type="ECO:0000256" key="2">
    <source>
        <dbReference type="ARBA" id="ARBA00008816"/>
    </source>
</evidence>
<evidence type="ECO:0000256" key="7">
    <source>
        <dbReference type="SAM" id="Phobius"/>
    </source>
</evidence>
<dbReference type="OrthoDB" id="6514677at2759"/>
<dbReference type="PANTHER" id="PTHR10165">
    <property type="entry name" value="LIPID PHOSPHATE PHOSPHATASE"/>
    <property type="match status" value="1"/>
</dbReference>
<dbReference type="GO" id="GO:0008195">
    <property type="term" value="F:phosphatidate phosphatase activity"/>
    <property type="evidence" value="ECO:0007669"/>
    <property type="project" value="TreeGrafter"/>
</dbReference>
<feature type="transmembrane region" description="Helical" evidence="7">
    <location>
        <begin position="178"/>
        <end position="198"/>
    </location>
</feature>
<dbReference type="AlphaFoldDB" id="A0A7M7J9G5"/>
<feature type="domain" description="Phosphatidic acid phosphatase type 2/haloperoxidase" evidence="8">
    <location>
        <begin position="108"/>
        <end position="256"/>
    </location>
</feature>
<comment type="subcellular location">
    <subcellularLocation>
        <location evidence="1">Membrane</location>
        <topology evidence="1">Multi-pass membrane protein</topology>
    </subcellularLocation>
</comment>
<feature type="region of interest" description="Disordered" evidence="6">
    <location>
        <begin position="312"/>
        <end position="338"/>
    </location>
</feature>
<dbReference type="GeneID" id="111245093"/>
<dbReference type="GO" id="GO:0006644">
    <property type="term" value="P:phospholipid metabolic process"/>
    <property type="evidence" value="ECO:0007669"/>
    <property type="project" value="InterPro"/>
</dbReference>
<dbReference type="InterPro" id="IPR036938">
    <property type="entry name" value="PAP2/HPO_sf"/>
</dbReference>
<feature type="compositionally biased region" description="Polar residues" evidence="6">
    <location>
        <begin position="312"/>
        <end position="332"/>
    </location>
</feature>
<dbReference type="Pfam" id="PF01569">
    <property type="entry name" value="PAP2"/>
    <property type="match status" value="1"/>
</dbReference>
<evidence type="ECO:0000256" key="3">
    <source>
        <dbReference type="ARBA" id="ARBA00022692"/>
    </source>
</evidence>
<evidence type="ECO:0000259" key="8">
    <source>
        <dbReference type="SMART" id="SM00014"/>
    </source>
</evidence>
<dbReference type="PANTHER" id="PTHR10165:SF103">
    <property type="entry name" value="PHOSPHOLIPID PHOSPHATASE HOMOLOG 1.2 HOMOLOG"/>
    <property type="match status" value="1"/>
</dbReference>
<evidence type="ECO:0000256" key="6">
    <source>
        <dbReference type="SAM" id="MobiDB-lite"/>
    </source>
</evidence>
<dbReference type="SMART" id="SM00014">
    <property type="entry name" value="acidPPc"/>
    <property type="match status" value="1"/>
</dbReference>
<sequence length="371" mass="41162">MAVPRIENAVALHIILVAAVGLGLFVSRRMIDPARLLVPCNDNSISLPLKQETVTTAHIIAYICLIPPLIILITEFLRWHLDDEEWLPVKQMTLFSLWVPKLVQSLYICIGNFLYGAALTMMTVELGKKIAGRLRPHFIDACKPTNLVQFCEASRTQQYTVDLICSNKRGEINARESFPSAHAAASFYIAVYLLTYLQLRMSWKSVIVPVMRPMMQFAFIQVAFVIALTRVRDHYHFYSDVAAGAILGILCAFITIFYMSPLPRRPKSMLVYSPASSSFSPSKKDASTSTTNIIIDIAAVVAATSAEGVSSRTNDELVTSQRSNVEPSSCTGKHNDKHTLDEVRGEKDIGSRFGRVGVKSTSVIMESGRTQ</sequence>
<evidence type="ECO:0000313" key="9">
    <source>
        <dbReference type="EnsemblMetazoa" id="XP_022648658"/>
    </source>
</evidence>
<dbReference type="EnsemblMetazoa" id="XM_022792921">
    <property type="protein sequence ID" value="XP_022648656"/>
    <property type="gene ID" value="LOC111245093"/>
</dbReference>
<reference evidence="9" key="1">
    <citation type="submission" date="2021-01" db="UniProtKB">
        <authorList>
            <consortium name="EnsemblMetazoa"/>
        </authorList>
    </citation>
    <scope>IDENTIFICATION</scope>
</reference>
<keyword evidence="4 7" id="KW-1133">Transmembrane helix</keyword>
<feature type="transmembrane region" description="Helical" evidence="7">
    <location>
        <begin position="210"/>
        <end position="229"/>
    </location>
</feature>
<feature type="transmembrane region" description="Helical" evidence="7">
    <location>
        <begin position="59"/>
        <end position="81"/>
    </location>
</feature>
<evidence type="ECO:0000256" key="1">
    <source>
        <dbReference type="ARBA" id="ARBA00004141"/>
    </source>
</evidence>
<evidence type="ECO:0000313" key="10">
    <source>
        <dbReference type="Proteomes" id="UP000594260"/>
    </source>
</evidence>
<dbReference type="RefSeq" id="XP_022648658.1">
    <property type="nucleotide sequence ID" value="XM_022792923.1"/>
</dbReference>
<comment type="similarity">
    <text evidence="2">Belongs to the PA-phosphatase related phosphoesterase family.</text>
</comment>
<dbReference type="Proteomes" id="UP000594260">
    <property type="component" value="Unplaced"/>
</dbReference>
<feature type="transmembrane region" description="Helical" evidence="7">
    <location>
        <begin position="241"/>
        <end position="259"/>
    </location>
</feature>
<dbReference type="GO" id="GO:0007165">
    <property type="term" value="P:signal transduction"/>
    <property type="evidence" value="ECO:0007669"/>
    <property type="project" value="TreeGrafter"/>
</dbReference>
<feature type="transmembrane region" description="Helical" evidence="7">
    <location>
        <begin position="101"/>
        <end position="124"/>
    </location>
</feature>
<dbReference type="InterPro" id="IPR043216">
    <property type="entry name" value="PAP-like"/>
</dbReference>
<dbReference type="KEGG" id="vde:111245093"/>
<feature type="transmembrane region" description="Helical" evidence="7">
    <location>
        <begin position="6"/>
        <end position="26"/>
    </location>
</feature>
<dbReference type="EnsemblMetazoa" id="XM_022792923">
    <property type="protein sequence ID" value="XP_022648658"/>
    <property type="gene ID" value="LOC111245093"/>
</dbReference>
<dbReference type="InParanoid" id="A0A7M7J9G5"/>
<name>A0A7M7J9G5_VARDE</name>
<dbReference type="InterPro" id="IPR000326">
    <property type="entry name" value="PAP2/HPO"/>
</dbReference>
<dbReference type="GO" id="GO:0046839">
    <property type="term" value="P:phospholipid dephosphorylation"/>
    <property type="evidence" value="ECO:0007669"/>
    <property type="project" value="TreeGrafter"/>
</dbReference>
<keyword evidence="3 7" id="KW-0812">Transmembrane</keyword>
<dbReference type="SUPFAM" id="SSF48317">
    <property type="entry name" value="Acid phosphatase/Vanadium-dependent haloperoxidase"/>
    <property type="match status" value="1"/>
</dbReference>
<dbReference type="RefSeq" id="XP_022648657.1">
    <property type="nucleotide sequence ID" value="XM_022792922.1"/>
</dbReference>
<dbReference type="GO" id="GO:0005886">
    <property type="term" value="C:plasma membrane"/>
    <property type="evidence" value="ECO:0007669"/>
    <property type="project" value="TreeGrafter"/>
</dbReference>
<accession>A0A7M7J9G5</accession>
<proteinExistence type="inferred from homology"/>
<protein>
    <recommendedName>
        <fullName evidence="8">Phosphatidic acid phosphatase type 2/haloperoxidase domain-containing protein</fullName>
    </recommendedName>
</protein>
<keyword evidence="10" id="KW-1185">Reference proteome</keyword>
<dbReference type="CDD" id="cd03384">
    <property type="entry name" value="PAP2_wunen"/>
    <property type="match status" value="1"/>
</dbReference>
<keyword evidence="5 7" id="KW-0472">Membrane</keyword>